<evidence type="ECO:0000313" key="1">
    <source>
        <dbReference type="EMBL" id="KAK9105475.1"/>
    </source>
</evidence>
<keyword evidence="2" id="KW-1185">Reference proteome</keyword>
<dbReference type="Proteomes" id="UP001419268">
    <property type="component" value="Unassembled WGS sequence"/>
</dbReference>
<reference evidence="1 2" key="1">
    <citation type="submission" date="2024-01" db="EMBL/GenBank/DDBJ databases">
        <title>Genome assemblies of Stephania.</title>
        <authorList>
            <person name="Yang L."/>
        </authorList>
    </citation>
    <scope>NUCLEOTIDE SEQUENCE [LARGE SCALE GENOMIC DNA]</scope>
    <source>
        <strain evidence="1">JXDWG</strain>
        <tissue evidence="1">Leaf</tissue>
    </source>
</reference>
<dbReference type="EMBL" id="JBBNAG010000009">
    <property type="protein sequence ID" value="KAK9105475.1"/>
    <property type="molecule type" value="Genomic_DNA"/>
</dbReference>
<proteinExistence type="predicted"/>
<gene>
    <name evidence="1" type="ORF">Scep_022319</name>
</gene>
<accession>A0AAP0F556</accession>
<evidence type="ECO:0000313" key="2">
    <source>
        <dbReference type="Proteomes" id="UP001419268"/>
    </source>
</evidence>
<name>A0AAP0F556_9MAGN</name>
<organism evidence="1 2">
    <name type="scientific">Stephania cephalantha</name>
    <dbReference type="NCBI Taxonomy" id="152367"/>
    <lineage>
        <taxon>Eukaryota</taxon>
        <taxon>Viridiplantae</taxon>
        <taxon>Streptophyta</taxon>
        <taxon>Embryophyta</taxon>
        <taxon>Tracheophyta</taxon>
        <taxon>Spermatophyta</taxon>
        <taxon>Magnoliopsida</taxon>
        <taxon>Ranunculales</taxon>
        <taxon>Menispermaceae</taxon>
        <taxon>Menispermoideae</taxon>
        <taxon>Cissampelideae</taxon>
        <taxon>Stephania</taxon>
    </lineage>
</organism>
<sequence length="53" mass="5669">MGVTPGSMYFSKRAPGLLDVLLNPKVFNSIITANRGLTNSNYGLGRELGAENL</sequence>
<comment type="caution">
    <text evidence="1">The sequence shown here is derived from an EMBL/GenBank/DDBJ whole genome shotgun (WGS) entry which is preliminary data.</text>
</comment>
<protein>
    <submittedName>
        <fullName evidence="1">Uncharacterized protein</fullName>
    </submittedName>
</protein>
<dbReference type="AlphaFoldDB" id="A0AAP0F556"/>